<evidence type="ECO:0000313" key="2">
    <source>
        <dbReference type="Proteomes" id="UP000623842"/>
    </source>
</evidence>
<organism evidence="1 2">
    <name type="scientific">Thalassotalea marina</name>
    <dbReference type="NCBI Taxonomy" id="1673741"/>
    <lineage>
        <taxon>Bacteria</taxon>
        <taxon>Pseudomonadati</taxon>
        <taxon>Pseudomonadota</taxon>
        <taxon>Gammaproteobacteria</taxon>
        <taxon>Alteromonadales</taxon>
        <taxon>Colwelliaceae</taxon>
        <taxon>Thalassotalea</taxon>
    </lineage>
</organism>
<gene>
    <name evidence="1" type="ORF">GCM10017161_18230</name>
</gene>
<reference evidence="1" key="1">
    <citation type="journal article" date="2014" name="Int. J. Syst. Evol. Microbiol.">
        <title>Complete genome sequence of Corynebacterium casei LMG S-19264T (=DSM 44701T), isolated from a smear-ripened cheese.</title>
        <authorList>
            <consortium name="US DOE Joint Genome Institute (JGI-PGF)"/>
            <person name="Walter F."/>
            <person name="Albersmeier A."/>
            <person name="Kalinowski J."/>
            <person name="Ruckert C."/>
        </authorList>
    </citation>
    <scope>NUCLEOTIDE SEQUENCE</scope>
    <source>
        <strain evidence="1">KCTC 42731</strain>
    </source>
</reference>
<dbReference type="InterPro" id="IPR009858">
    <property type="entry name" value="DUF1415"/>
</dbReference>
<dbReference type="Pfam" id="PF07209">
    <property type="entry name" value="DUF1415"/>
    <property type="match status" value="1"/>
</dbReference>
<sequence length="185" mass="21342">MNKLNEQQAIEATKLWLEKIIIDLNFCPFAKKEFVNNTVHYHVHSSQDLKRAIEDFAKQCLYLSNHAEIETTLFICNQGFDDFEDYLDLLDIANEMVFSLGFEGIFQLASFHPDYVFEGEDKNDASNSTNRSPLPTIHIIREESMEKVLAVYKNPENIPTNNIALAREKGSDFFKNVMNEILSKV</sequence>
<dbReference type="AlphaFoldDB" id="A0A919BIA4"/>
<accession>A0A919BIA4</accession>
<dbReference type="EMBL" id="BNCK01000004">
    <property type="protein sequence ID" value="GHF90830.1"/>
    <property type="molecule type" value="Genomic_DNA"/>
</dbReference>
<dbReference type="RefSeq" id="WP_189769563.1">
    <property type="nucleotide sequence ID" value="NZ_BNCK01000004.1"/>
</dbReference>
<name>A0A919BIA4_9GAMM</name>
<evidence type="ECO:0000313" key="1">
    <source>
        <dbReference type="EMBL" id="GHF90830.1"/>
    </source>
</evidence>
<reference evidence="1" key="2">
    <citation type="submission" date="2020-09" db="EMBL/GenBank/DDBJ databases">
        <authorList>
            <person name="Sun Q."/>
            <person name="Kim S."/>
        </authorList>
    </citation>
    <scope>NUCLEOTIDE SEQUENCE</scope>
    <source>
        <strain evidence="1">KCTC 42731</strain>
    </source>
</reference>
<dbReference type="Proteomes" id="UP000623842">
    <property type="component" value="Unassembled WGS sequence"/>
</dbReference>
<comment type="caution">
    <text evidence="1">The sequence shown here is derived from an EMBL/GenBank/DDBJ whole genome shotgun (WGS) entry which is preliminary data.</text>
</comment>
<keyword evidence="2" id="KW-1185">Reference proteome</keyword>
<protein>
    <submittedName>
        <fullName evidence="1">DUF1415 domain-containing protein</fullName>
    </submittedName>
</protein>
<proteinExistence type="predicted"/>